<dbReference type="GO" id="GO:0003677">
    <property type="term" value="F:DNA binding"/>
    <property type="evidence" value="ECO:0007669"/>
    <property type="project" value="UniProtKB-KW"/>
</dbReference>
<keyword evidence="5" id="KW-0539">Nucleus</keyword>
<dbReference type="SMART" id="SM00380">
    <property type="entry name" value="AP2"/>
    <property type="match status" value="2"/>
</dbReference>
<dbReference type="PANTHER" id="PTHR32467">
    <property type="entry name" value="AP2-LIKE ETHYLENE-RESPONSIVE TRANSCRIPTION FACTOR"/>
    <property type="match status" value="1"/>
</dbReference>
<proteinExistence type="predicted"/>
<dbReference type="PROSITE" id="PS51032">
    <property type="entry name" value="AP2_ERF"/>
    <property type="match status" value="2"/>
</dbReference>
<accession>A0AAW2RCH1</accession>
<evidence type="ECO:0000256" key="5">
    <source>
        <dbReference type="ARBA" id="ARBA00023242"/>
    </source>
</evidence>
<dbReference type="GO" id="GO:0003700">
    <property type="term" value="F:DNA-binding transcription factor activity"/>
    <property type="evidence" value="ECO:0007669"/>
    <property type="project" value="InterPro"/>
</dbReference>
<feature type="domain" description="AP2/ERF" evidence="7">
    <location>
        <begin position="377"/>
        <end position="440"/>
    </location>
</feature>
<feature type="region of interest" description="Disordered" evidence="6">
    <location>
        <begin position="136"/>
        <end position="155"/>
    </location>
</feature>
<reference evidence="8" key="2">
    <citation type="journal article" date="2024" name="Plant">
        <title>Genomic evolution and insights into agronomic trait innovations of Sesamum species.</title>
        <authorList>
            <person name="Miao H."/>
            <person name="Wang L."/>
            <person name="Qu L."/>
            <person name="Liu H."/>
            <person name="Sun Y."/>
            <person name="Le M."/>
            <person name="Wang Q."/>
            <person name="Wei S."/>
            <person name="Zheng Y."/>
            <person name="Lin W."/>
            <person name="Duan Y."/>
            <person name="Cao H."/>
            <person name="Xiong S."/>
            <person name="Wang X."/>
            <person name="Wei L."/>
            <person name="Li C."/>
            <person name="Ma Q."/>
            <person name="Ju M."/>
            <person name="Zhao R."/>
            <person name="Li G."/>
            <person name="Mu C."/>
            <person name="Tian Q."/>
            <person name="Mei H."/>
            <person name="Zhang T."/>
            <person name="Gao T."/>
            <person name="Zhang H."/>
        </authorList>
    </citation>
    <scope>NUCLEOTIDE SEQUENCE</scope>
    <source>
        <strain evidence="8">G02</strain>
    </source>
</reference>
<gene>
    <name evidence="8" type="ORF">Sradi_3099200</name>
</gene>
<comment type="subcellular location">
    <subcellularLocation>
        <location evidence="1">Nucleus</location>
    </subcellularLocation>
</comment>
<protein>
    <submittedName>
        <fullName evidence="8">AP2-like ethylene-responsive transcription factor ANT</fullName>
    </submittedName>
</protein>
<evidence type="ECO:0000256" key="4">
    <source>
        <dbReference type="ARBA" id="ARBA00023163"/>
    </source>
</evidence>
<organism evidence="8">
    <name type="scientific">Sesamum radiatum</name>
    <name type="common">Black benniseed</name>
    <dbReference type="NCBI Taxonomy" id="300843"/>
    <lineage>
        <taxon>Eukaryota</taxon>
        <taxon>Viridiplantae</taxon>
        <taxon>Streptophyta</taxon>
        <taxon>Embryophyta</taxon>
        <taxon>Tracheophyta</taxon>
        <taxon>Spermatophyta</taxon>
        <taxon>Magnoliopsida</taxon>
        <taxon>eudicotyledons</taxon>
        <taxon>Gunneridae</taxon>
        <taxon>Pentapetalae</taxon>
        <taxon>asterids</taxon>
        <taxon>lamiids</taxon>
        <taxon>Lamiales</taxon>
        <taxon>Pedaliaceae</taxon>
        <taxon>Sesamum</taxon>
    </lineage>
</organism>
<dbReference type="PRINTS" id="PR00367">
    <property type="entry name" value="ETHRSPELEMNT"/>
</dbReference>
<dbReference type="InterPro" id="IPR036955">
    <property type="entry name" value="AP2/ERF_dom_sf"/>
</dbReference>
<keyword evidence="4" id="KW-0804">Transcription</keyword>
<comment type="caution">
    <text evidence="8">The sequence shown here is derived from an EMBL/GenBank/DDBJ whole genome shotgun (WGS) entry which is preliminary data.</text>
</comment>
<evidence type="ECO:0000256" key="3">
    <source>
        <dbReference type="ARBA" id="ARBA00023125"/>
    </source>
</evidence>
<feature type="domain" description="AP2/ERF" evidence="7">
    <location>
        <begin position="309"/>
        <end position="372"/>
    </location>
</feature>
<dbReference type="GO" id="GO:0005634">
    <property type="term" value="C:nucleus"/>
    <property type="evidence" value="ECO:0007669"/>
    <property type="project" value="UniProtKB-SubCell"/>
</dbReference>
<keyword evidence="3" id="KW-0238">DNA-binding</keyword>
<dbReference type="Gene3D" id="3.30.730.10">
    <property type="entry name" value="AP2/ERF domain"/>
    <property type="match status" value="2"/>
</dbReference>
<evidence type="ECO:0000256" key="6">
    <source>
        <dbReference type="SAM" id="MobiDB-lite"/>
    </source>
</evidence>
<keyword evidence="2" id="KW-0805">Transcription regulation</keyword>
<evidence type="ECO:0000256" key="1">
    <source>
        <dbReference type="ARBA" id="ARBA00004123"/>
    </source>
</evidence>
<reference evidence="8" key="1">
    <citation type="submission" date="2020-06" db="EMBL/GenBank/DDBJ databases">
        <authorList>
            <person name="Li T."/>
            <person name="Hu X."/>
            <person name="Zhang T."/>
            <person name="Song X."/>
            <person name="Zhang H."/>
            <person name="Dai N."/>
            <person name="Sheng W."/>
            <person name="Hou X."/>
            <person name="Wei L."/>
        </authorList>
    </citation>
    <scope>NUCLEOTIDE SEQUENCE</scope>
    <source>
        <strain evidence="8">G02</strain>
        <tissue evidence="8">Leaf</tissue>
    </source>
</reference>
<evidence type="ECO:0000256" key="2">
    <source>
        <dbReference type="ARBA" id="ARBA00023015"/>
    </source>
</evidence>
<evidence type="ECO:0000313" key="8">
    <source>
        <dbReference type="EMBL" id="KAL0377937.1"/>
    </source>
</evidence>
<dbReference type="InterPro" id="IPR001471">
    <property type="entry name" value="AP2/ERF_dom"/>
</dbReference>
<dbReference type="AlphaFoldDB" id="A0AAW2RCH1"/>
<evidence type="ECO:0000259" key="7">
    <source>
        <dbReference type="PROSITE" id="PS51032"/>
    </source>
</evidence>
<dbReference type="CDD" id="cd00018">
    <property type="entry name" value="AP2"/>
    <property type="match status" value="2"/>
</dbReference>
<dbReference type="Pfam" id="PF00847">
    <property type="entry name" value="AP2"/>
    <property type="match status" value="1"/>
</dbReference>
<dbReference type="PANTHER" id="PTHR32467:SF157">
    <property type="entry name" value="AP2-LIKE ETHYLENE-RESPONSIVE TRANSCRIPTION FACTOR CRL5"/>
    <property type="match status" value="1"/>
</dbReference>
<dbReference type="InterPro" id="IPR016177">
    <property type="entry name" value="DNA-bd_dom_sf"/>
</dbReference>
<sequence>MKSMSDNQSNSNWLGFSLSAPSMEASADHHHQTQPCSNAVSDAVPLSFSSSFNYPGIYYGVEGENSGFYSHLTMMPLKSDGSLCLMEAINRSQPQGMVTSTPKLEDFFGGATMGTHHYDRGGMALSLDSMYYNQNTENQTNNGQDFLSHHQENPSHPQLQVQEYPQYSAFRGQEMFQASEEQQPKEPQLADRSLQLPTMPEDEMPGTKNWVQRNYPNGHVLEQKMGICMEENAGETGAMGSMGYGDLQSLSLSMSPGSQSSCVTGSQHIPPAMADCMGLENKKRGPEKVDQKQIVHRKSIDTFGQRTSQYRGVTRHRWTGRYEAHLWDNSCKKEGQSRKGRQGGYDMEEKAARAYDLAALKYWGPSTHINFPEKQWFLKGGFNLQRSNQTSWGRWQARIGRVAGNKDLYLGTFSTQEEAAEAYDIAAIKFRGVNAVTNFDISRYDVERIMESNGLLSGEMARRSKDVVSCNENSLNNFPNPSNNVEPIPPKESNGNMSDWRMALYQSSNEKPGVEDFKLANFTNGMMGIEALNGSGPQDVDDPGKWQLTCQPHLHW</sequence>
<name>A0AAW2RCH1_SESRA</name>
<dbReference type="SUPFAM" id="SSF54171">
    <property type="entry name" value="DNA-binding domain"/>
    <property type="match status" value="2"/>
</dbReference>
<dbReference type="FunFam" id="3.30.730.10:FF:000003">
    <property type="entry name" value="AP2-like ethylene-responsive transcription factor ANT"/>
    <property type="match status" value="1"/>
</dbReference>
<dbReference type="EMBL" id="JACGWJ010000013">
    <property type="protein sequence ID" value="KAL0377937.1"/>
    <property type="molecule type" value="Genomic_DNA"/>
</dbReference>